<keyword evidence="1" id="KW-0472">Membrane</keyword>
<feature type="transmembrane region" description="Helical" evidence="1">
    <location>
        <begin position="99"/>
        <end position="126"/>
    </location>
</feature>
<sequence>MIEVSIILILLVNVGYILAQLTHIETKTIDLFLIKVFKTESNFALFIINVFVLYDLVKAPKQQNKQCKTIFYNMNFLIIAVAICLTASIISIVQNDLMFIVYIASIAIIYFLVRFNSLITTIICALSGEKEG</sequence>
<comment type="caution">
    <text evidence="2">The sequence shown here is derived from an EMBL/GenBank/DDBJ whole genome shotgun (WGS) entry which is preliminary data.</text>
</comment>
<feature type="transmembrane region" description="Helical" evidence="1">
    <location>
        <begin position="71"/>
        <end position="93"/>
    </location>
</feature>
<keyword evidence="1" id="KW-0812">Transmembrane</keyword>
<gene>
    <name evidence="2" type="ORF">COS38_03255</name>
</gene>
<dbReference type="Proteomes" id="UP000229966">
    <property type="component" value="Unassembled WGS sequence"/>
</dbReference>
<dbReference type="EMBL" id="PEUM01000096">
    <property type="protein sequence ID" value="PIV25118.1"/>
    <property type="molecule type" value="Genomic_DNA"/>
</dbReference>
<evidence type="ECO:0000256" key="1">
    <source>
        <dbReference type="SAM" id="Phobius"/>
    </source>
</evidence>
<accession>A0A2M7CHN7</accession>
<protein>
    <submittedName>
        <fullName evidence="2">Uncharacterized protein</fullName>
    </submittedName>
</protein>
<reference evidence="3" key="1">
    <citation type="submission" date="2017-09" db="EMBL/GenBank/DDBJ databases">
        <title>Depth-based differentiation of microbial function through sediment-hosted aquifers and enrichment of novel symbionts in the deep terrestrial subsurface.</title>
        <authorList>
            <person name="Probst A.J."/>
            <person name="Ladd B."/>
            <person name="Jarett J.K."/>
            <person name="Geller-Mcgrath D.E."/>
            <person name="Sieber C.M.K."/>
            <person name="Emerson J.B."/>
            <person name="Anantharaman K."/>
            <person name="Thomas B.C."/>
            <person name="Malmstrom R."/>
            <person name="Stieglmeier M."/>
            <person name="Klingl A."/>
            <person name="Woyke T."/>
            <person name="Ryan C.M."/>
            <person name="Banfield J.F."/>
        </authorList>
    </citation>
    <scope>NUCLEOTIDE SEQUENCE [LARGE SCALE GENOMIC DNA]</scope>
</reference>
<name>A0A2M7CHN7_9BACT</name>
<evidence type="ECO:0000313" key="2">
    <source>
        <dbReference type="EMBL" id="PIV25118.1"/>
    </source>
</evidence>
<dbReference type="AlphaFoldDB" id="A0A2M7CHN7"/>
<evidence type="ECO:0000313" key="3">
    <source>
        <dbReference type="Proteomes" id="UP000229966"/>
    </source>
</evidence>
<proteinExistence type="predicted"/>
<keyword evidence="1" id="KW-1133">Transmembrane helix</keyword>
<feature type="transmembrane region" description="Helical" evidence="1">
    <location>
        <begin position="43"/>
        <end position="59"/>
    </location>
</feature>
<organism evidence="2 3">
    <name type="scientific">Candidatus Berkelbacteria bacterium CG03_land_8_20_14_0_80_40_36</name>
    <dbReference type="NCBI Taxonomy" id="1974509"/>
    <lineage>
        <taxon>Bacteria</taxon>
        <taxon>Candidatus Berkelbacteria</taxon>
    </lineage>
</organism>